<gene>
    <name evidence="7" type="ORF">OG563_45070</name>
</gene>
<dbReference type="RefSeq" id="WP_327101640.1">
    <property type="nucleotide sequence ID" value="NZ_CP109149.1"/>
</dbReference>
<keyword evidence="4 5" id="KW-0472">Membrane</keyword>
<feature type="transmembrane region" description="Helical" evidence="5">
    <location>
        <begin position="64"/>
        <end position="91"/>
    </location>
</feature>
<evidence type="ECO:0000256" key="3">
    <source>
        <dbReference type="ARBA" id="ARBA00022989"/>
    </source>
</evidence>
<evidence type="ECO:0000256" key="5">
    <source>
        <dbReference type="SAM" id="Phobius"/>
    </source>
</evidence>
<dbReference type="InterPro" id="IPR010432">
    <property type="entry name" value="RDD"/>
</dbReference>
<sequence>MYGSSQNRLHGGSPQSYPHAPVWVPEEASDARLIFASIFDGALAIAGGAALTVVVMGFDLTDLLAVPFVILYTLGLSFTNHVWGSVLFRGSIGKHLLGLRVVRAKDGGRPRFWRSILRWLVGFVMFVIMVLAEDWDGIGQACGLRTVLRRDLAANSLVAH</sequence>
<comment type="subcellular location">
    <subcellularLocation>
        <location evidence="1">Membrane</location>
        <topology evidence="1">Multi-pass membrane protein</topology>
    </subcellularLocation>
</comment>
<dbReference type="EMBL" id="CP109441">
    <property type="protein sequence ID" value="WUV51427.1"/>
    <property type="molecule type" value="Genomic_DNA"/>
</dbReference>
<name>A0ABZ1ZBI5_9NOCA</name>
<organism evidence="7 8">
    <name type="scientific">Nocardia vinacea</name>
    <dbReference type="NCBI Taxonomy" id="96468"/>
    <lineage>
        <taxon>Bacteria</taxon>
        <taxon>Bacillati</taxon>
        <taxon>Actinomycetota</taxon>
        <taxon>Actinomycetes</taxon>
        <taxon>Mycobacteriales</taxon>
        <taxon>Nocardiaceae</taxon>
        <taxon>Nocardia</taxon>
    </lineage>
</organism>
<dbReference type="Proteomes" id="UP001432062">
    <property type="component" value="Chromosome"/>
</dbReference>
<feature type="transmembrane region" description="Helical" evidence="5">
    <location>
        <begin position="112"/>
        <end position="132"/>
    </location>
</feature>
<evidence type="ECO:0000313" key="7">
    <source>
        <dbReference type="EMBL" id="WUV51427.1"/>
    </source>
</evidence>
<evidence type="ECO:0000259" key="6">
    <source>
        <dbReference type="Pfam" id="PF06271"/>
    </source>
</evidence>
<feature type="domain" description="RDD" evidence="6">
    <location>
        <begin position="34"/>
        <end position="131"/>
    </location>
</feature>
<evidence type="ECO:0000256" key="4">
    <source>
        <dbReference type="ARBA" id="ARBA00023136"/>
    </source>
</evidence>
<evidence type="ECO:0000256" key="1">
    <source>
        <dbReference type="ARBA" id="ARBA00004141"/>
    </source>
</evidence>
<keyword evidence="2 5" id="KW-0812">Transmembrane</keyword>
<proteinExistence type="predicted"/>
<protein>
    <submittedName>
        <fullName evidence="7">RDD family protein</fullName>
    </submittedName>
</protein>
<reference evidence="7" key="1">
    <citation type="submission" date="2022-10" db="EMBL/GenBank/DDBJ databases">
        <title>The complete genomes of actinobacterial strains from the NBC collection.</title>
        <authorList>
            <person name="Joergensen T.S."/>
            <person name="Alvarez Arevalo M."/>
            <person name="Sterndorff E.B."/>
            <person name="Faurdal D."/>
            <person name="Vuksanovic O."/>
            <person name="Mourched A.-S."/>
            <person name="Charusanti P."/>
            <person name="Shaw S."/>
            <person name="Blin K."/>
            <person name="Weber T."/>
        </authorList>
    </citation>
    <scope>NUCLEOTIDE SEQUENCE</scope>
    <source>
        <strain evidence="7">NBC_01482</strain>
    </source>
</reference>
<accession>A0ABZ1ZBI5</accession>
<feature type="transmembrane region" description="Helical" evidence="5">
    <location>
        <begin position="33"/>
        <end position="58"/>
    </location>
</feature>
<dbReference type="Pfam" id="PF06271">
    <property type="entry name" value="RDD"/>
    <property type="match status" value="1"/>
</dbReference>
<keyword evidence="3 5" id="KW-1133">Transmembrane helix</keyword>
<keyword evidence="8" id="KW-1185">Reference proteome</keyword>
<evidence type="ECO:0000313" key="8">
    <source>
        <dbReference type="Proteomes" id="UP001432062"/>
    </source>
</evidence>
<evidence type="ECO:0000256" key="2">
    <source>
        <dbReference type="ARBA" id="ARBA00022692"/>
    </source>
</evidence>